<organism evidence="1 2">
    <name type="scientific">Geoalkalibacter subterraneus</name>
    <dbReference type="NCBI Taxonomy" id="483547"/>
    <lineage>
        <taxon>Bacteria</taxon>
        <taxon>Pseudomonadati</taxon>
        <taxon>Thermodesulfobacteriota</taxon>
        <taxon>Desulfuromonadia</taxon>
        <taxon>Desulfuromonadales</taxon>
        <taxon>Geoalkalibacteraceae</taxon>
        <taxon>Geoalkalibacter</taxon>
    </lineage>
</organism>
<evidence type="ECO:0000313" key="1">
    <source>
        <dbReference type="EMBL" id="AJF08297.1"/>
    </source>
</evidence>
<keyword evidence="1" id="KW-0614">Plasmid</keyword>
<dbReference type="Gene3D" id="6.20.20.10">
    <property type="match status" value="1"/>
</dbReference>
<protein>
    <submittedName>
        <fullName evidence="1">Uncharacterized protein</fullName>
    </submittedName>
</protein>
<dbReference type="AlphaFoldDB" id="A0A0B5FJF1"/>
<reference evidence="1 2" key="1">
    <citation type="journal article" date="2015" name="Genome Announc.">
        <title>Genomes of Geoalkalibacter ferrihydriticus Z-0531T and Geoalkalibacter subterraneus Red1T, Two Haloalkaliphilic Metal-Reducing Deltaproteobacteria.</title>
        <authorList>
            <person name="Badalamenti J.P."/>
            <person name="Krajmalnik-Brown R."/>
            <person name="Torres C.I."/>
            <person name="Bond D.R."/>
        </authorList>
    </citation>
    <scope>NUCLEOTIDE SEQUENCE [LARGE SCALE GENOMIC DNA]</scope>
    <source>
        <strain evidence="1 2">Red1</strain>
        <plasmid evidence="2">Plasmid pGSUB1</plasmid>
    </source>
</reference>
<dbReference type="EMBL" id="CP010312">
    <property type="protein sequence ID" value="AJF08297.1"/>
    <property type="molecule type" value="Genomic_DNA"/>
</dbReference>
<proteinExistence type="predicted"/>
<keyword evidence="2" id="KW-1185">Reference proteome</keyword>
<dbReference type="InterPro" id="IPR036410">
    <property type="entry name" value="HSP_DnaJ_Cys-rich_dom_sf"/>
</dbReference>
<dbReference type="HOGENOM" id="CLU_2093349_0_0_7"/>
<dbReference type="SUPFAM" id="SSF57938">
    <property type="entry name" value="DnaJ/Hsp40 cysteine-rich domain"/>
    <property type="match status" value="1"/>
</dbReference>
<accession>A0A0B5FJF1</accession>
<evidence type="ECO:0000313" key="2">
    <source>
        <dbReference type="Proteomes" id="UP000035036"/>
    </source>
</evidence>
<gene>
    <name evidence="1" type="ORF">GSUB_17630</name>
</gene>
<dbReference type="Proteomes" id="UP000035036">
    <property type="component" value="Plasmid pGSUB1"/>
</dbReference>
<sequence>MGGSSAKHFDKTPRIWHEVPEVGVEQSHCKPCKGTGKRYIYPEWVSGLDADCGYCNGSGKVWDKKSIEVGGALFFNSHLFLLKNLPGVEIGVFHPTDVARFRFDGGDGLSTSLPRQ</sequence>
<geneLocation type="plasmid" evidence="1 2">
    <name>pGSUB1</name>
</geneLocation>
<name>A0A0B5FJF1_9BACT</name>
<dbReference type="KEGG" id="gsb:GSUB_17630"/>